<dbReference type="InterPro" id="IPR005560">
    <property type="entry name" value="Csp_YhjQ"/>
</dbReference>
<dbReference type="EMBL" id="BNJF01000001">
    <property type="protein sequence ID" value="GHO42422.1"/>
    <property type="molecule type" value="Genomic_DNA"/>
</dbReference>
<keyword evidence="2" id="KW-1185">Reference proteome</keyword>
<comment type="caution">
    <text evidence="1">The sequence shown here is derived from an EMBL/GenBank/DDBJ whole genome shotgun (WGS) entry which is preliminary data.</text>
</comment>
<name>A0A8J3HRB4_9CHLR</name>
<evidence type="ECO:0008006" key="3">
    <source>
        <dbReference type="Google" id="ProtNLM"/>
    </source>
</evidence>
<gene>
    <name evidence="1" type="ORF">KSX_05850</name>
</gene>
<organism evidence="1 2">
    <name type="scientific">Ktedonospora formicarum</name>
    <dbReference type="NCBI Taxonomy" id="2778364"/>
    <lineage>
        <taxon>Bacteria</taxon>
        <taxon>Bacillati</taxon>
        <taxon>Chloroflexota</taxon>
        <taxon>Ktedonobacteria</taxon>
        <taxon>Ktedonobacterales</taxon>
        <taxon>Ktedonobacteraceae</taxon>
        <taxon>Ktedonospora</taxon>
    </lineage>
</organism>
<sequence>MQNTMLKDQAQDCAHDCLQCHAACMAAVHEGKKRGGGDDSSIALDCAELCLATAHMLLRDSPLAGYACTACASACNHCAGICDQKGMSDVANACRICANSCEQLVKMIP</sequence>
<reference evidence="1" key="1">
    <citation type="submission" date="2020-10" db="EMBL/GenBank/DDBJ databases">
        <title>Taxonomic study of unclassified bacteria belonging to the class Ktedonobacteria.</title>
        <authorList>
            <person name="Yabe S."/>
            <person name="Wang C.M."/>
            <person name="Zheng Y."/>
            <person name="Sakai Y."/>
            <person name="Cavaletti L."/>
            <person name="Monciardini P."/>
            <person name="Donadio S."/>
        </authorList>
    </citation>
    <scope>NUCLEOTIDE SEQUENCE</scope>
    <source>
        <strain evidence="1">SOSP1-1</strain>
    </source>
</reference>
<dbReference type="RefSeq" id="WP_220191964.1">
    <property type="nucleotide sequence ID" value="NZ_BNJF01000001.1"/>
</dbReference>
<dbReference type="Pfam" id="PF03860">
    <property type="entry name" value="Csp"/>
    <property type="match status" value="1"/>
</dbReference>
<proteinExistence type="predicted"/>
<dbReference type="Gene3D" id="1.20.1270.360">
    <property type="match status" value="1"/>
</dbReference>
<protein>
    <recommendedName>
        <fullName evidence="3">Ferredoxin</fullName>
    </recommendedName>
</protein>
<dbReference type="PANTHER" id="PTHR37310">
    <property type="entry name" value="CYTOPLASMIC PROTEIN-RELATED"/>
    <property type="match status" value="1"/>
</dbReference>
<dbReference type="Proteomes" id="UP000612362">
    <property type="component" value="Unassembled WGS sequence"/>
</dbReference>
<accession>A0A8J3HRB4</accession>
<dbReference type="AlphaFoldDB" id="A0A8J3HRB4"/>
<evidence type="ECO:0000313" key="1">
    <source>
        <dbReference type="EMBL" id="GHO42422.1"/>
    </source>
</evidence>
<dbReference type="PANTHER" id="PTHR37310:SF1">
    <property type="entry name" value="CYTOPLASMIC PROTEIN"/>
    <property type="match status" value="1"/>
</dbReference>
<evidence type="ECO:0000313" key="2">
    <source>
        <dbReference type="Proteomes" id="UP000612362"/>
    </source>
</evidence>